<name>A0A3Q8UBA6_9APIC</name>
<feature type="transmembrane region" description="Helical" evidence="5">
    <location>
        <begin position="40"/>
        <end position="59"/>
    </location>
</feature>
<evidence type="ECO:0000256" key="5">
    <source>
        <dbReference type="SAM" id="Phobius"/>
    </source>
</evidence>
<feature type="transmembrane region" description="Helical" evidence="5">
    <location>
        <begin position="65"/>
        <end position="84"/>
    </location>
</feature>
<dbReference type="GO" id="GO:0140359">
    <property type="term" value="F:ABC-type transporter activity"/>
    <property type="evidence" value="ECO:0007669"/>
    <property type="project" value="InterPro"/>
</dbReference>
<dbReference type="PANTHER" id="PTHR11384">
    <property type="entry name" value="ATP-BINDING CASSETTE, SUB-FAMILY D MEMBER"/>
    <property type="match status" value="1"/>
</dbReference>
<dbReference type="PANTHER" id="PTHR11384:SF59">
    <property type="entry name" value="LYSOSOMAL COBALAMIN TRANSPORTER ABCD4"/>
    <property type="match status" value="1"/>
</dbReference>
<keyword evidence="7" id="KW-0547">Nucleotide-binding</keyword>
<protein>
    <submittedName>
        <fullName evidence="7">ATP-binding cassette sub-family D</fullName>
    </submittedName>
</protein>
<reference evidence="7" key="1">
    <citation type="journal article" date="2018" name="Genome Biol. Evol.">
        <title>Nephromyces encodes a urate metabolism pathway and predicted peroxisomes, demonstrating these are not ancient losses of apicomplexans.</title>
        <authorList>
            <person name="Paight C."/>
            <person name="Slamovits C.H."/>
            <person name="Saffo M.B."/>
            <person name="Lane C.E."/>
        </authorList>
    </citation>
    <scope>NUCLEOTIDE SEQUENCE</scope>
    <source>
        <strain evidence="7">Cardio1</strain>
    </source>
</reference>
<dbReference type="AlphaFoldDB" id="A0A3Q8UBA6"/>
<keyword evidence="1" id="KW-0813">Transport</keyword>
<sequence length="212" mass="24436">MKEYYAFRCYYMLEVYKEIDNPDQRIAEDLKSFTTVSLRFVLILLTAVIDLACFTFILLSIDPNLFIAAVIYSSVGTFFTIRLGQKLISLSFLQRRTEADFRYSLVRVRENFESVAFYGGEQLELNEIKRRLNRVVENLRNVVSTEGRLELFTTAYRYIIQILPAAVVAPRYFAVKLNSELLVNPMEPSITSYLISPLSSINLNPSLPSQQV</sequence>
<dbReference type="InterPro" id="IPR036640">
    <property type="entry name" value="ABC1_TM_sf"/>
</dbReference>
<organism evidence="7">
    <name type="scientific">Cardiosporidium cionae</name>
    <dbReference type="NCBI Taxonomy" id="476202"/>
    <lineage>
        <taxon>Eukaryota</taxon>
        <taxon>Sar</taxon>
        <taxon>Alveolata</taxon>
        <taxon>Apicomplexa</taxon>
        <taxon>Aconoidasida</taxon>
        <taxon>Nephromycida</taxon>
        <taxon>Cardiosporidium</taxon>
    </lineage>
</organism>
<evidence type="ECO:0000259" key="6">
    <source>
        <dbReference type="PROSITE" id="PS50929"/>
    </source>
</evidence>
<accession>A0A3Q8UBA6</accession>
<evidence type="ECO:0000313" key="7">
    <source>
        <dbReference type="EMBL" id="AZL94158.1"/>
    </source>
</evidence>
<keyword evidence="7" id="KW-0067">ATP-binding</keyword>
<dbReference type="EMBL" id="MK212192">
    <property type="protein sequence ID" value="AZL94158.1"/>
    <property type="molecule type" value="mRNA"/>
</dbReference>
<dbReference type="GO" id="GO:0005524">
    <property type="term" value="F:ATP binding"/>
    <property type="evidence" value="ECO:0007669"/>
    <property type="project" value="UniProtKB-KW"/>
</dbReference>
<dbReference type="SUPFAM" id="SSF90123">
    <property type="entry name" value="ABC transporter transmembrane region"/>
    <property type="match status" value="1"/>
</dbReference>
<dbReference type="Pfam" id="PF06472">
    <property type="entry name" value="ABC_membrane_2"/>
    <property type="match status" value="1"/>
</dbReference>
<evidence type="ECO:0000256" key="4">
    <source>
        <dbReference type="ARBA" id="ARBA00023136"/>
    </source>
</evidence>
<evidence type="ECO:0000256" key="1">
    <source>
        <dbReference type="ARBA" id="ARBA00022448"/>
    </source>
</evidence>
<keyword evidence="4 5" id="KW-0472">Membrane</keyword>
<dbReference type="GO" id="GO:0016020">
    <property type="term" value="C:membrane"/>
    <property type="evidence" value="ECO:0007669"/>
    <property type="project" value="InterPro"/>
</dbReference>
<feature type="domain" description="ABC transmembrane type-1" evidence="6">
    <location>
        <begin position="24"/>
        <end position="183"/>
    </location>
</feature>
<dbReference type="Gene3D" id="1.20.1560.10">
    <property type="entry name" value="ABC transporter type 1, transmembrane domain"/>
    <property type="match status" value="1"/>
</dbReference>
<dbReference type="PROSITE" id="PS50929">
    <property type="entry name" value="ABC_TM1F"/>
    <property type="match status" value="1"/>
</dbReference>
<keyword evidence="3 5" id="KW-1133">Transmembrane helix</keyword>
<evidence type="ECO:0000256" key="3">
    <source>
        <dbReference type="ARBA" id="ARBA00022989"/>
    </source>
</evidence>
<proteinExistence type="evidence at transcript level"/>
<dbReference type="InterPro" id="IPR011527">
    <property type="entry name" value="ABC1_TM_dom"/>
</dbReference>
<keyword evidence="2 5" id="KW-0812">Transmembrane</keyword>
<dbReference type="InterPro" id="IPR050835">
    <property type="entry name" value="ABC_transporter_sub-D"/>
</dbReference>
<evidence type="ECO:0000256" key="2">
    <source>
        <dbReference type="ARBA" id="ARBA00022692"/>
    </source>
</evidence>